<gene>
    <name evidence="9" type="ORF">MPDQ_005625</name>
</gene>
<feature type="transmembrane region" description="Helical" evidence="7">
    <location>
        <begin position="236"/>
        <end position="254"/>
    </location>
</feature>
<accession>A0A507QZQ1</accession>
<dbReference type="InterPro" id="IPR036938">
    <property type="entry name" value="PAP2/HPO_sf"/>
</dbReference>
<dbReference type="GO" id="GO:0046839">
    <property type="term" value="P:phospholipid dephosphorylation"/>
    <property type="evidence" value="ECO:0007669"/>
    <property type="project" value="TreeGrafter"/>
</dbReference>
<evidence type="ECO:0000256" key="1">
    <source>
        <dbReference type="ARBA" id="ARBA00004141"/>
    </source>
</evidence>
<feature type="region of interest" description="Disordered" evidence="6">
    <location>
        <begin position="274"/>
        <end position="307"/>
    </location>
</feature>
<feature type="transmembrane region" description="Helical" evidence="7">
    <location>
        <begin position="179"/>
        <end position="196"/>
    </location>
</feature>
<dbReference type="PANTHER" id="PTHR10165">
    <property type="entry name" value="LIPID PHOSPHATE PHOSPHATASE"/>
    <property type="match status" value="1"/>
</dbReference>
<feature type="transmembrane region" description="Helical" evidence="7">
    <location>
        <begin position="37"/>
        <end position="58"/>
    </location>
</feature>
<evidence type="ECO:0000256" key="4">
    <source>
        <dbReference type="ARBA" id="ARBA00022989"/>
    </source>
</evidence>
<comment type="caution">
    <text evidence="9">The sequence shown here is derived from an EMBL/GenBank/DDBJ whole genome shotgun (WGS) entry which is preliminary data.</text>
</comment>
<evidence type="ECO:0000256" key="5">
    <source>
        <dbReference type="ARBA" id="ARBA00023136"/>
    </source>
</evidence>
<evidence type="ECO:0000259" key="8">
    <source>
        <dbReference type="SMART" id="SM00014"/>
    </source>
</evidence>
<organism evidence="9 10">
    <name type="scientific">Monascus purpureus</name>
    <name type="common">Red mold</name>
    <name type="synonym">Monascus anka</name>
    <dbReference type="NCBI Taxonomy" id="5098"/>
    <lineage>
        <taxon>Eukaryota</taxon>
        <taxon>Fungi</taxon>
        <taxon>Dikarya</taxon>
        <taxon>Ascomycota</taxon>
        <taxon>Pezizomycotina</taxon>
        <taxon>Eurotiomycetes</taxon>
        <taxon>Eurotiomycetidae</taxon>
        <taxon>Eurotiales</taxon>
        <taxon>Aspergillaceae</taxon>
        <taxon>Monascus</taxon>
    </lineage>
</organism>
<keyword evidence="10" id="KW-1185">Reference proteome</keyword>
<dbReference type="Gene3D" id="1.20.144.10">
    <property type="entry name" value="Phosphatidic acid phosphatase type 2/haloperoxidase"/>
    <property type="match status" value="1"/>
</dbReference>
<dbReference type="GO" id="GO:0006644">
    <property type="term" value="P:phospholipid metabolic process"/>
    <property type="evidence" value="ECO:0007669"/>
    <property type="project" value="InterPro"/>
</dbReference>
<feature type="transmembrane region" description="Helical" evidence="7">
    <location>
        <begin position="112"/>
        <end position="129"/>
    </location>
</feature>
<dbReference type="EMBL" id="VIFY01000040">
    <property type="protein sequence ID" value="TQB73702.1"/>
    <property type="molecule type" value="Genomic_DNA"/>
</dbReference>
<dbReference type="GO" id="GO:0016020">
    <property type="term" value="C:membrane"/>
    <property type="evidence" value="ECO:0007669"/>
    <property type="project" value="UniProtKB-SubCell"/>
</dbReference>
<dbReference type="InterPro" id="IPR000326">
    <property type="entry name" value="PAP2/HPO"/>
</dbReference>
<evidence type="ECO:0000256" key="7">
    <source>
        <dbReference type="SAM" id="Phobius"/>
    </source>
</evidence>
<dbReference type="AlphaFoldDB" id="A0A507QZQ1"/>
<evidence type="ECO:0000256" key="2">
    <source>
        <dbReference type="ARBA" id="ARBA00008816"/>
    </source>
</evidence>
<dbReference type="SUPFAM" id="SSF48317">
    <property type="entry name" value="Acid phosphatase/Vanadium-dependent haloperoxidase"/>
    <property type="match status" value="1"/>
</dbReference>
<evidence type="ECO:0000256" key="3">
    <source>
        <dbReference type="ARBA" id="ARBA00022692"/>
    </source>
</evidence>
<keyword evidence="4 7" id="KW-1133">Transmembrane helix</keyword>
<comment type="subcellular location">
    <subcellularLocation>
        <location evidence="1">Membrane</location>
        <topology evidence="1">Multi-pass membrane protein</topology>
    </subcellularLocation>
</comment>
<name>A0A507QZQ1_MONPU</name>
<dbReference type="Pfam" id="PF01569">
    <property type="entry name" value="PAP2"/>
    <property type="match status" value="1"/>
</dbReference>
<keyword evidence="5 7" id="KW-0472">Membrane</keyword>
<feature type="transmembrane region" description="Helical" evidence="7">
    <location>
        <begin position="6"/>
        <end position="25"/>
    </location>
</feature>
<evidence type="ECO:0000256" key="6">
    <source>
        <dbReference type="SAM" id="MobiDB-lite"/>
    </source>
</evidence>
<evidence type="ECO:0000313" key="9">
    <source>
        <dbReference type="EMBL" id="TQB73702.1"/>
    </source>
</evidence>
<feature type="transmembrane region" description="Helical" evidence="7">
    <location>
        <begin position="78"/>
        <end position="100"/>
    </location>
</feature>
<dbReference type="InterPro" id="IPR043216">
    <property type="entry name" value="PAP-like"/>
</dbReference>
<protein>
    <recommendedName>
        <fullName evidence="8">Phosphatidic acid phosphatase type 2/haloperoxidase domain-containing protein</fullName>
    </recommendedName>
</protein>
<feature type="domain" description="Phosphatidic acid phosphatase type 2/haloperoxidase" evidence="8">
    <location>
        <begin position="112"/>
        <end position="254"/>
    </location>
</feature>
<dbReference type="PANTHER" id="PTHR10165:SF35">
    <property type="entry name" value="RE23632P"/>
    <property type="match status" value="1"/>
</dbReference>
<evidence type="ECO:0000313" key="10">
    <source>
        <dbReference type="Proteomes" id="UP000319663"/>
    </source>
</evidence>
<dbReference type="FunFam" id="1.20.144.10:FF:000017">
    <property type="entry name" value="Diacylglycerol pyrophosphate phosphatase 1"/>
    <property type="match status" value="1"/>
</dbReference>
<reference evidence="9 10" key="1">
    <citation type="submission" date="2019-06" db="EMBL/GenBank/DDBJ databases">
        <title>Wine fermentation using esterase from Monascus purpureus.</title>
        <authorList>
            <person name="Geng C."/>
            <person name="Zhang Y."/>
        </authorList>
    </citation>
    <scope>NUCLEOTIDE SEQUENCE [LARGE SCALE GENOMIC DNA]</scope>
    <source>
        <strain evidence="9">HQ1</strain>
    </source>
</reference>
<comment type="similarity">
    <text evidence="2">Belongs to the PA-phosphatase related phosphoesterase family.</text>
</comment>
<sequence length="307" mass="34112">MPYNPLSPGSAISISNSVGLGSALVRFSRRSYAVDYIALISLLTAWVLIQIFVTPFYQLFSLDDRNLQYPFAVVERVSVFWCIIYAGVIPLFIILTWTVLGRSGAHKTQATILGFLAAILLTTFVTDVIKNAVGMPRPDLISRCKPTKDTPKDVLVGYTVCTQDNNHILEEGWRSFPSGHSSFAFAGFGYLSLFFSGQTHALRPHTDLFRCLLALLPLFCAVMIATSRLQDYRHDVYDVSCGSILGILIAYFSYRRYYPPLRSAWCNTPYNKTEASGPDGPGKLPGDEEQAVSREEGSYFGETLRGV</sequence>
<dbReference type="OrthoDB" id="10030083at2759"/>
<dbReference type="SMART" id="SM00014">
    <property type="entry name" value="acidPPc"/>
    <property type="match status" value="1"/>
</dbReference>
<dbReference type="GO" id="GO:0008195">
    <property type="term" value="F:phosphatidate phosphatase activity"/>
    <property type="evidence" value="ECO:0007669"/>
    <property type="project" value="TreeGrafter"/>
</dbReference>
<dbReference type="STRING" id="5098.A0A507QZQ1"/>
<dbReference type="CDD" id="cd03390">
    <property type="entry name" value="PAP2_containing_1_like"/>
    <property type="match status" value="1"/>
</dbReference>
<dbReference type="Proteomes" id="UP000319663">
    <property type="component" value="Unassembled WGS sequence"/>
</dbReference>
<feature type="transmembrane region" description="Helical" evidence="7">
    <location>
        <begin position="208"/>
        <end position="230"/>
    </location>
</feature>
<proteinExistence type="inferred from homology"/>
<keyword evidence="3 7" id="KW-0812">Transmembrane</keyword>